<organism evidence="3 4">
    <name type="scientific">Marinococcus halophilus</name>
    <dbReference type="NCBI Taxonomy" id="1371"/>
    <lineage>
        <taxon>Bacteria</taxon>
        <taxon>Bacillati</taxon>
        <taxon>Bacillota</taxon>
        <taxon>Bacilli</taxon>
        <taxon>Bacillales</taxon>
        <taxon>Bacillaceae</taxon>
        <taxon>Marinococcus</taxon>
    </lineage>
</organism>
<comment type="caution">
    <text evidence="3">The sequence shown here is derived from an EMBL/GenBank/DDBJ whole genome shotgun (WGS) entry which is preliminary data.</text>
</comment>
<dbReference type="Proteomes" id="UP000321051">
    <property type="component" value="Unassembled WGS sequence"/>
</dbReference>
<keyword evidence="1" id="KW-0378">Hydrolase</keyword>
<dbReference type="Pfam" id="PF00326">
    <property type="entry name" value="Peptidase_S9"/>
    <property type="match status" value="1"/>
</dbReference>
<dbReference type="STRING" id="1371.GCA_900166605_02111"/>
<dbReference type="RefSeq" id="WP_094908484.1">
    <property type="nucleotide sequence ID" value="NZ_BJUN01000004.1"/>
</dbReference>
<dbReference type="SUPFAM" id="SSF53474">
    <property type="entry name" value="alpha/beta-Hydrolases"/>
    <property type="match status" value="1"/>
</dbReference>
<feature type="domain" description="Peptidase S9 prolyl oligopeptidase catalytic" evidence="2">
    <location>
        <begin position="92"/>
        <end position="237"/>
    </location>
</feature>
<keyword evidence="4" id="KW-1185">Reference proteome</keyword>
<gene>
    <name evidence="3" type="primary">yitV</name>
    <name evidence="3" type="ORF">MHA01_09130</name>
</gene>
<dbReference type="OrthoDB" id="31158at2"/>
<dbReference type="InterPro" id="IPR050261">
    <property type="entry name" value="FrsA_esterase"/>
</dbReference>
<dbReference type="GO" id="GO:0052689">
    <property type="term" value="F:carboxylic ester hydrolase activity"/>
    <property type="evidence" value="ECO:0007669"/>
    <property type="project" value="UniProtKB-ARBA"/>
</dbReference>
<evidence type="ECO:0000256" key="1">
    <source>
        <dbReference type="ARBA" id="ARBA00022801"/>
    </source>
</evidence>
<dbReference type="PANTHER" id="PTHR22946">
    <property type="entry name" value="DIENELACTONE HYDROLASE DOMAIN-CONTAINING PROTEIN-RELATED"/>
    <property type="match status" value="1"/>
</dbReference>
<protein>
    <submittedName>
        <fullName evidence="3">Putative esterase YitV</fullName>
    </submittedName>
</protein>
<dbReference type="PANTHER" id="PTHR22946:SF9">
    <property type="entry name" value="POLYKETIDE TRANSFERASE AF380"/>
    <property type="match status" value="1"/>
</dbReference>
<name>A0A510Y3V6_MARHA</name>
<reference evidence="3 4" key="1">
    <citation type="submission" date="2019-07" db="EMBL/GenBank/DDBJ databases">
        <title>Whole genome shotgun sequence of Marinococcus halophilus NBRC 102359.</title>
        <authorList>
            <person name="Hosoyama A."/>
            <person name="Uohara A."/>
            <person name="Ohji S."/>
            <person name="Ichikawa N."/>
        </authorList>
    </citation>
    <scope>NUCLEOTIDE SEQUENCE [LARGE SCALE GENOMIC DNA]</scope>
    <source>
        <strain evidence="3 4">NBRC 102359</strain>
    </source>
</reference>
<evidence type="ECO:0000259" key="2">
    <source>
        <dbReference type="Pfam" id="PF00326"/>
    </source>
</evidence>
<dbReference type="Gene3D" id="3.40.50.1820">
    <property type="entry name" value="alpha/beta hydrolase"/>
    <property type="match status" value="1"/>
</dbReference>
<dbReference type="GO" id="GO:0008236">
    <property type="term" value="F:serine-type peptidase activity"/>
    <property type="evidence" value="ECO:0007669"/>
    <property type="project" value="InterPro"/>
</dbReference>
<dbReference type="EMBL" id="BJUN01000004">
    <property type="protein sequence ID" value="GEK58008.1"/>
    <property type="molecule type" value="Genomic_DNA"/>
</dbReference>
<dbReference type="InterPro" id="IPR001375">
    <property type="entry name" value="Peptidase_S9_cat"/>
</dbReference>
<dbReference type="GO" id="GO:0006508">
    <property type="term" value="P:proteolysis"/>
    <property type="evidence" value="ECO:0007669"/>
    <property type="project" value="InterPro"/>
</dbReference>
<proteinExistence type="predicted"/>
<accession>A0A510Y3V6</accession>
<evidence type="ECO:0000313" key="4">
    <source>
        <dbReference type="Proteomes" id="UP000321051"/>
    </source>
</evidence>
<dbReference type="InterPro" id="IPR029058">
    <property type="entry name" value="AB_hydrolase_fold"/>
</dbReference>
<sequence length="251" mass="28737">MITIENQTIADIPSLHIFKQADKLHPQPTVLFWHGLGSSKEQNLSFAYYLAEKGIRVVLPDALYHGERAGDIDAGRRTYAFWDIVMQAVNETQSLVNEMTTYKWIDSGRIYVSGTSMGGIISCGALKSFEWIQGGIIMMGSPSWKAMAEEQIRSLKKNTDWELSEHEEQDLLEKLATYDLSLEPAKVESKPIFFWHGKEDDVVPYELSYRFFERLPYRESSRQAYYLQQEAGHKVTREGMIAASKWASSHI</sequence>
<dbReference type="AlphaFoldDB" id="A0A510Y3V6"/>
<evidence type="ECO:0000313" key="3">
    <source>
        <dbReference type="EMBL" id="GEK58008.1"/>
    </source>
</evidence>